<evidence type="ECO:0000313" key="3">
    <source>
        <dbReference type="Proteomes" id="UP001176940"/>
    </source>
</evidence>
<evidence type="ECO:0000313" key="2">
    <source>
        <dbReference type="EMBL" id="CAJ0954219.1"/>
    </source>
</evidence>
<organism evidence="2 3">
    <name type="scientific">Ranitomeya imitator</name>
    <name type="common">mimic poison frog</name>
    <dbReference type="NCBI Taxonomy" id="111125"/>
    <lineage>
        <taxon>Eukaryota</taxon>
        <taxon>Metazoa</taxon>
        <taxon>Chordata</taxon>
        <taxon>Craniata</taxon>
        <taxon>Vertebrata</taxon>
        <taxon>Euteleostomi</taxon>
        <taxon>Amphibia</taxon>
        <taxon>Batrachia</taxon>
        <taxon>Anura</taxon>
        <taxon>Neobatrachia</taxon>
        <taxon>Hyloidea</taxon>
        <taxon>Dendrobatidae</taxon>
        <taxon>Dendrobatinae</taxon>
        <taxon>Ranitomeya</taxon>
    </lineage>
</organism>
<gene>
    <name evidence="2" type="ORF">RIMI_LOCUS14613751</name>
</gene>
<protein>
    <submittedName>
        <fullName evidence="2">Uncharacterized protein</fullName>
    </submittedName>
</protein>
<dbReference type="Proteomes" id="UP001176940">
    <property type="component" value="Unassembled WGS sequence"/>
</dbReference>
<feature type="region of interest" description="Disordered" evidence="1">
    <location>
        <begin position="1"/>
        <end position="60"/>
    </location>
</feature>
<proteinExistence type="predicted"/>
<sequence>MPYPPIQERERCGPGSPLLPTPPHRFSLENDPRPMLYPPIQDRERCGLAPPSLGTRSPLLLPPDCLPLPPGPDFIRSGPMMPPHMNFGNFPPGTLHPREVWEMNMQPRKLLNSRGKRSHPYHPPDDHPLKV</sequence>
<evidence type="ECO:0000256" key="1">
    <source>
        <dbReference type="SAM" id="MobiDB-lite"/>
    </source>
</evidence>
<dbReference type="EMBL" id="CAUEEQ010037983">
    <property type="protein sequence ID" value="CAJ0954219.1"/>
    <property type="molecule type" value="Genomic_DNA"/>
</dbReference>
<accession>A0ABN9LZG5</accession>
<feature type="region of interest" description="Disordered" evidence="1">
    <location>
        <begin position="108"/>
        <end position="131"/>
    </location>
</feature>
<keyword evidence="3" id="KW-1185">Reference proteome</keyword>
<feature type="compositionally biased region" description="Basic and acidic residues" evidence="1">
    <location>
        <begin position="122"/>
        <end position="131"/>
    </location>
</feature>
<comment type="caution">
    <text evidence="2">The sequence shown here is derived from an EMBL/GenBank/DDBJ whole genome shotgun (WGS) entry which is preliminary data.</text>
</comment>
<reference evidence="2" key="1">
    <citation type="submission" date="2023-07" db="EMBL/GenBank/DDBJ databases">
        <authorList>
            <person name="Stuckert A."/>
        </authorList>
    </citation>
    <scope>NUCLEOTIDE SEQUENCE</scope>
</reference>
<name>A0ABN9LZG5_9NEOB</name>